<evidence type="ECO:0000313" key="11">
    <source>
        <dbReference type="EMBL" id="KPM05345.1"/>
    </source>
</evidence>
<dbReference type="Proteomes" id="UP000616769">
    <property type="component" value="Unassembled WGS sequence"/>
</dbReference>
<dbReference type="EMBL" id="JXLN01010224">
    <property type="protein sequence ID" value="KPM05345.1"/>
    <property type="molecule type" value="Genomic_DNA"/>
</dbReference>
<evidence type="ECO:0000256" key="1">
    <source>
        <dbReference type="ARBA" id="ARBA00004514"/>
    </source>
</evidence>
<dbReference type="Pfam" id="PF01008">
    <property type="entry name" value="IF-2B"/>
    <property type="match status" value="1"/>
</dbReference>
<evidence type="ECO:0000256" key="4">
    <source>
        <dbReference type="ARBA" id="ARBA00022540"/>
    </source>
</evidence>
<dbReference type="AlphaFoldDB" id="A0A132A3Z5"/>
<dbReference type="GO" id="GO:0005829">
    <property type="term" value="C:cytosol"/>
    <property type="evidence" value="ECO:0007669"/>
    <property type="project" value="UniProtKB-SubCell"/>
</dbReference>
<comment type="subcellular location">
    <subcellularLocation>
        <location evidence="1">Cytoplasm</location>
        <location evidence="1">Cytosol</location>
    </subcellularLocation>
</comment>
<dbReference type="SUPFAM" id="SSF100950">
    <property type="entry name" value="NagB/RpiA/CoA transferase-like"/>
    <property type="match status" value="1"/>
</dbReference>
<dbReference type="GO" id="GO:0005085">
    <property type="term" value="F:guanyl-nucleotide exchange factor activity"/>
    <property type="evidence" value="ECO:0007669"/>
    <property type="project" value="TreeGrafter"/>
</dbReference>
<comment type="similarity">
    <text evidence="2 10">Belongs to the eIF-2B alpha/beta/delta subunits family.</text>
</comment>
<dbReference type="Gene3D" id="3.40.50.10470">
    <property type="entry name" value="Translation initiation factor eif-2b, domain 2"/>
    <property type="match status" value="1"/>
</dbReference>
<dbReference type="InterPro" id="IPR042528">
    <property type="entry name" value="elF-2B_alpha_N"/>
</dbReference>
<name>A0A132A3Z5_SARSC</name>
<evidence type="ECO:0000256" key="3">
    <source>
        <dbReference type="ARBA" id="ARBA00022490"/>
    </source>
</evidence>
<reference evidence="11 12" key="1">
    <citation type="journal article" date="2015" name="Parasit. Vectors">
        <title>Draft genome of the scabies mite.</title>
        <authorList>
            <person name="Rider S.D.Jr."/>
            <person name="Morgan M.S."/>
            <person name="Arlian L.G."/>
        </authorList>
    </citation>
    <scope>NUCLEOTIDE SEQUENCE [LARGE SCALE GENOMIC DNA]</scope>
    <source>
        <strain evidence="11">Arlian Lab</strain>
    </source>
</reference>
<comment type="caution">
    <text evidence="11">The sequence shown here is derived from an EMBL/GenBank/DDBJ whole genome shotgun (WGS) entry which is preliminary data.</text>
</comment>
<evidence type="ECO:0000256" key="9">
    <source>
        <dbReference type="ARBA" id="ARBA00046432"/>
    </source>
</evidence>
<comment type="function">
    <text evidence="6">Acts as a component of the translation initiation factor 2B (eIF2B) complex, which catalyzes the exchange of GDP for GTP on eukaryotic initiation factor 2 (eIF2) gamma subunit. Its guanine nucleotide exchange factor activity is repressed when bound to eIF2 complex phosphorylated on the alpha subunit, thereby limiting the amount of methionyl-initiator methionine tRNA available to the ribosome and consequently global translation is repressed.</text>
</comment>
<keyword evidence="5" id="KW-0648">Protein biosynthesis</keyword>
<evidence type="ECO:0000256" key="5">
    <source>
        <dbReference type="ARBA" id="ARBA00022917"/>
    </source>
</evidence>
<accession>A0A132A3Z5</accession>
<evidence type="ECO:0000313" key="12">
    <source>
        <dbReference type="Proteomes" id="UP000616769"/>
    </source>
</evidence>
<dbReference type="Gene3D" id="1.20.120.1070">
    <property type="entry name" value="Translation initiation factor eIF-2B, N-terminal domain"/>
    <property type="match status" value="1"/>
</dbReference>
<organism evidence="11 12">
    <name type="scientific">Sarcoptes scabiei</name>
    <name type="common">Itch mite</name>
    <name type="synonym">Acarus scabiei</name>
    <dbReference type="NCBI Taxonomy" id="52283"/>
    <lineage>
        <taxon>Eukaryota</taxon>
        <taxon>Metazoa</taxon>
        <taxon>Ecdysozoa</taxon>
        <taxon>Arthropoda</taxon>
        <taxon>Chelicerata</taxon>
        <taxon>Arachnida</taxon>
        <taxon>Acari</taxon>
        <taxon>Acariformes</taxon>
        <taxon>Sarcoptiformes</taxon>
        <taxon>Astigmata</taxon>
        <taxon>Psoroptidia</taxon>
        <taxon>Sarcoptoidea</taxon>
        <taxon>Sarcoptidae</taxon>
        <taxon>Sarcoptinae</taxon>
        <taxon>Sarcoptes</taxon>
    </lineage>
</organism>
<protein>
    <recommendedName>
        <fullName evidence="7">Translation initiation factor eIF2B subunit alpha</fullName>
    </recommendedName>
    <alternativeName>
        <fullName evidence="8">eIF2B GDP-GTP exchange factor subunit alpha</fullName>
    </alternativeName>
</protein>
<comment type="subunit">
    <text evidence="9">Component of the translation initiation factor 2B (eIF2B) complex which is a heterodecamer of two sets of five different subunits: alpha, beta, gamma, delta and epsilon. Subunits alpha, beta and delta comprise a regulatory subcomplex and subunits epsilon and gamma comprise a catalytic subcomplex. Within the complex, the hexameric regulatory complex resides at the center, with the two heterodimeric catalytic subcomplexes bound on opposite sides.</text>
</comment>
<dbReference type="VEuPathDB" id="VectorBase:SSCA003640"/>
<evidence type="ECO:0000256" key="8">
    <source>
        <dbReference type="ARBA" id="ARBA00044236"/>
    </source>
</evidence>
<dbReference type="InterPro" id="IPR000649">
    <property type="entry name" value="IF-2B-related"/>
</dbReference>
<dbReference type="GO" id="GO:0003743">
    <property type="term" value="F:translation initiation factor activity"/>
    <property type="evidence" value="ECO:0007669"/>
    <property type="project" value="UniProtKB-KW"/>
</dbReference>
<dbReference type="InterPro" id="IPR037171">
    <property type="entry name" value="NagB/RpiA_transferase-like"/>
</dbReference>
<evidence type="ECO:0000256" key="10">
    <source>
        <dbReference type="RuleBase" id="RU003814"/>
    </source>
</evidence>
<keyword evidence="3" id="KW-0963">Cytoplasm</keyword>
<sequence length="299" mass="34381">MDSFDLRQHYERFYSEEQTSAISALKTLIEFLNKDRSNTAIELTKNIRHAIEELKKIDCRIEVESVAEIYFRFITLSSSKFDEFNALKGELTRRSEVYLRKVLENRLRLPVIAQNFITDDSIILIHSYSRAVYYTLKAAMKKNKRFTVYVTESGPDYNGNEMFEKLKQEGCDVTLILDSAMGYIMERVDLVLVGAEGVTESGGIINKIGTYQLAICAKAHNKAFYAVTESYKFIRRYPLSQCDIPEHLRWRKKSDNDVISHASHSMVDYTPPNYITLLLTDLGPLTTAAVCDMLVQLYT</sequence>
<dbReference type="GO" id="GO:0005851">
    <property type="term" value="C:eukaryotic translation initiation factor 2B complex"/>
    <property type="evidence" value="ECO:0007669"/>
    <property type="project" value="TreeGrafter"/>
</dbReference>
<dbReference type="PANTHER" id="PTHR45860">
    <property type="entry name" value="TRANSLATION INITIATION FACTOR EIF-2B SUBUNIT ALPHA"/>
    <property type="match status" value="1"/>
</dbReference>
<evidence type="ECO:0000256" key="7">
    <source>
        <dbReference type="ARBA" id="ARBA00044208"/>
    </source>
</evidence>
<dbReference type="InterPro" id="IPR051501">
    <property type="entry name" value="eIF2B_alpha/beta/delta"/>
</dbReference>
<gene>
    <name evidence="11" type="ORF">QR98_0038060</name>
</gene>
<keyword evidence="4 11" id="KW-0396">Initiation factor</keyword>
<dbReference type="OrthoDB" id="10249309at2759"/>
<evidence type="ECO:0000256" key="6">
    <source>
        <dbReference type="ARBA" id="ARBA00043898"/>
    </source>
</evidence>
<evidence type="ECO:0000256" key="2">
    <source>
        <dbReference type="ARBA" id="ARBA00007251"/>
    </source>
</evidence>
<dbReference type="PANTHER" id="PTHR45860:SF1">
    <property type="entry name" value="TRANSLATION INITIATION FACTOR EIF-2B SUBUNIT ALPHA"/>
    <property type="match status" value="1"/>
</dbReference>
<proteinExistence type="inferred from homology"/>
<dbReference type="InterPro" id="IPR042529">
    <property type="entry name" value="IF_2B-like_C"/>
</dbReference>